<organism evidence="2 3">
    <name type="scientific">Araneus ventricosus</name>
    <name type="common">Orbweaver spider</name>
    <name type="synonym">Epeira ventricosa</name>
    <dbReference type="NCBI Taxonomy" id="182803"/>
    <lineage>
        <taxon>Eukaryota</taxon>
        <taxon>Metazoa</taxon>
        <taxon>Ecdysozoa</taxon>
        <taxon>Arthropoda</taxon>
        <taxon>Chelicerata</taxon>
        <taxon>Arachnida</taxon>
        <taxon>Araneae</taxon>
        <taxon>Araneomorphae</taxon>
        <taxon>Entelegynae</taxon>
        <taxon>Araneoidea</taxon>
        <taxon>Araneidae</taxon>
        <taxon>Araneus</taxon>
    </lineage>
</organism>
<evidence type="ECO:0000313" key="3">
    <source>
        <dbReference type="Proteomes" id="UP000499080"/>
    </source>
</evidence>
<evidence type="ECO:0000256" key="1">
    <source>
        <dbReference type="SAM" id="MobiDB-lite"/>
    </source>
</evidence>
<name>A0A4Y2BCD6_ARAVE</name>
<dbReference type="EMBL" id="BGPR01000068">
    <property type="protein sequence ID" value="GBL89971.1"/>
    <property type="molecule type" value="Genomic_DNA"/>
</dbReference>
<dbReference type="AlphaFoldDB" id="A0A4Y2BCD6"/>
<dbReference type="Proteomes" id="UP000499080">
    <property type="component" value="Unassembled WGS sequence"/>
</dbReference>
<keyword evidence="3" id="KW-1185">Reference proteome</keyword>
<comment type="caution">
    <text evidence="2">The sequence shown here is derived from an EMBL/GenBank/DDBJ whole genome shotgun (WGS) entry which is preliminary data.</text>
</comment>
<reference evidence="2 3" key="1">
    <citation type="journal article" date="2019" name="Sci. Rep.">
        <title>Orb-weaving spider Araneus ventricosus genome elucidates the spidroin gene catalogue.</title>
        <authorList>
            <person name="Kono N."/>
            <person name="Nakamura H."/>
            <person name="Ohtoshi R."/>
            <person name="Moran D.A.P."/>
            <person name="Shinohara A."/>
            <person name="Yoshida Y."/>
            <person name="Fujiwara M."/>
            <person name="Mori M."/>
            <person name="Tomita M."/>
            <person name="Arakawa K."/>
        </authorList>
    </citation>
    <scope>NUCLEOTIDE SEQUENCE [LARGE SCALE GENOMIC DNA]</scope>
</reference>
<accession>A0A4Y2BCD6</accession>
<evidence type="ECO:0008006" key="4">
    <source>
        <dbReference type="Google" id="ProtNLM"/>
    </source>
</evidence>
<evidence type="ECO:0000313" key="2">
    <source>
        <dbReference type="EMBL" id="GBL89971.1"/>
    </source>
</evidence>
<proteinExistence type="predicted"/>
<gene>
    <name evidence="2" type="ORF">AVEN_178382_1</name>
</gene>
<sequence length="90" mass="10321">MSKRGIYQILACGKNLKRKSGSGRPRVTSSRDDMHIRILVSTRHFSPRIKSIIGGQISKKTVHRRILESEYMKNRNMPRSPGLTPHHEEA</sequence>
<protein>
    <recommendedName>
        <fullName evidence="4">Transposase Tc1-like domain-containing protein</fullName>
    </recommendedName>
</protein>
<feature type="region of interest" description="Disordered" evidence="1">
    <location>
        <begin position="69"/>
        <end position="90"/>
    </location>
</feature>